<dbReference type="Pfam" id="PF19520">
    <property type="entry name" value="Dpp_8_9_N"/>
    <property type="match status" value="1"/>
</dbReference>
<reference evidence="9" key="1">
    <citation type="journal article" date="2011" name="Nat. Biotechnol.">
        <title>The genomic sequence of the Chinese hamster ovary (CHO)-K1 cell line.</title>
        <authorList>
            <person name="Xu X."/>
            <person name="Nagarajan H."/>
            <person name="Lewis N.E."/>
            <person name="Pan S."/>
            <person name="Cai Z."/>
            <person name="Liu X."/>
            <person name="Chen W."/>
            <person name="Xie M."/>
            <person name="Wang W."/>
            <person name="Hammond S."/>
            <person name="Andersen M.R."/>
            <person name="Neff N."/>
            <person name="Passarelli B."/>
            <person name="Koh W."/>
            <person name="Fan H.C."/>
            <person name="Wang J."/>
            <person name="Gui Y."/>
            <person name="Lee K.H."/>
            <person name="Betenbaugh M.J."/>
            <person name="Quake S.R."/>
            <person name="Famili I."/>
            <person name="Palsson B.O."/>
            <person name="Wang J."/>
        </authorList>
    </citation>
    <scope>NUCLEOTIDE SEQUENCE [LARGE SCALE GENOMIC DNA]</scope>
    <source>
        <strain evidence="9">CHO K1 cell line</strain>
    </source>
</reference>
<evidence type="ECO:0000256" key="2">
    <source>
        <dbReference type="ARBA" id="ARBA00012062"/>
    </source>
</evidence>
<dbReference type="InParanoid" id="G3HCH5"/>
<dbReference type="EMBL" id="JH000282">
    <property type="protein sequence ID" value="EGV93712.1"/>
    <property type="molecule type" value="Genomic_DNA"/>
</dbReference>
<protein>
    <recommendedName>
        <fullName evidence="2">dipeptidyl-peptidase IV</fullName>
        <ecNumber evidence="2">3.4.14.5</ecNumber>
    </recommendedName>
</protein>
<evidence type="ECO:0000256" key="3">
    <source>
        <dbReference type="ARBA" id="ARBA00022438"/>
    </source>
</evidence>
<evidence type="ECO:0000256" key="6">
    <source>
        <dbReference type="ARBA" id="ARBA00022825"/>
    </source>
</evidence>
<dbReference type="GO" id="GO:0004177">
    <property type="term" value="F:aminopeptidase activity"/>
    <property type="evidence" value="ECO:0007669"/>
    <property type="project" value="UniProtKB-KW"/>
</dbReference>
<dbReference type="Proteomes" id="UP000001075">
    <property type="component" value="Unassembled WGS sequence"/>
</dbReference>
<accession>G3HCH5</accession>
<name>G3HCH5_CRIGR</name>
<organism evidence="8 9">
    <name type="scientific">Cricetulus griseus</name>
    <name type="common">Chinese hamster</name>
    <name type="synonym">Cricetulus barabensis griseus</name>
    <dbReference type="NCBI Taxonomy" id="10029"/>
    <lineage>
        <taxon>Eukaryota</taxon>
        <taxon>Metazoa</taxon>
        <taxon>Chordata</taxon>
        <taxon>Craniata</taxon>
        <taxon>Vertebrata</taxon>
        <taxon>Euteleostomi</taxon>
        <taxon>Mammalia</taxon>
        <taxon>Eutheria</taxon>
        <taxon>Euarchontoglires</taxon>
        <taxon>Glires</taxon>
        <taxon>Rodentia</taxon>
        <taxon>Myomorpha</taxon>
        <taxon>Muroidea</taxon>
        <taxon>Cricetidae</taxon>
        <taxon>Cricetinae</taxon>
        <taxon>Cricetulus</taxon>
    </lineage>
</organism>
<evidence type="ECO:0000313" key="8">
    <source>
        <dbReference type="EMBL" id="EGV93712.1"/>
    </source>
</evidence>
<keyword evidence="3" id="KW-0031">Aminopeptidase</keyword>
<keyword evidence="5" id="KW-0378">Hydrolase</keyword>
<dbReference type="GO" id="GO:0008239">
    <property type="term" value="F:dipeptidyl-peptidase activity"/>
    <property type="evidence" value="ECO:0007669"/>
    <property type="project" value="UniProtKB-EC"/>
</dbReference>
<evidence type="ECO:0000256" key="4">
    <source>
        <dbReference type="ARBA" id="ARBA00022670"/>
    </source>
</evidence>
<comment type="catalytic activity">
    <reaction evidence="1">
        <text>Release of an N-terminal dipeptide, Xaa-Yaa-|-Zaa-, from a polypeptide, preferentially when Yaa is Pro, provided Zaa is neither Pro nor hydroxyproline.</text>
        <dbReference type="EC" id="3.4.14.5"/>
    </reaction>
</comment>
<dbReference type="AlphaFoldDB" id="G3HCH5"/>
<evidence type="ECO:0000256" key="1">
    <source>
        <dbReference type="ARBA" id="ARBA00001257"/>
    </source>
</evidence>
<feature type="domain" description="Dipeptidyl peptidase 8 /9 ,N-terminal" evidence="7">
    <location>
        <begin position="19"/>
        <end position="75"/>
    </location>
</feature>
<keyword evidence="4" id="KW-0645">Protease</keyword>
<keyword evidence="6" id="KW-0720">Serine protease</keyword>
<proteinExistence type="predicted"/>
<sequence>MSSGVSPTEQVAAGDMDDTAARFCVQKHSWDGLRNIIHGSRKSSGLIISKAPHDFQFVQKPDESGPHSHRLYYLGKLPPPPLPFAGRPGVPEVSEATSLGQAMSVHCQGQPFR</sequence>
<dbReference type="STRING" id="10029.G3HCH5"/>
<dbReference type="InterPro" id="IPR045785">
    <property type="entry name" value="Dpp_8/9_N"/>
</dbReference>
<dbReference type="GO" id="GO:0006508">
    <property type="term" value="P:proteolysis"/>
    <property type="evidence" value="ECO:0007669"/>
    <property type="project" value="UniProtKB-KW"/>
</dbReference>
<evidence type="ECO:0000259" key="7">
    <source>
        <dbReference type="Pfam" id="PF19520"/>
    </source>
</evidence>
<dbReference type="GO" id="GO:0008236">
    <property type="term" value="F:serine-type peptidase activity"/>
    <property type="evidence" value="ECO:0007669"/>
    <property type="project" value="UniProtKB-KW"/>
</dbReference>
<gene>
    <name evidence="8" type="ORF">I79_008185</name>
</gene>
<dbReference type="EC" id="3.4.14.5" evidence="2"/>
<evidence type="ECO:0000313" key="9">
    <source>
        <dbReference type="Proteomes" id="UP000001075"/>
    </source>
</evidence>
<evidence type="ECO:0000256" key="5">
    <source>
        <dbReference type="ARBA" id="ARBA00022801"/>
    </source>
</evidence>